<protein>
    <submittedName>
        <fullName evidence="1">Uncharacterized protein</fullName>
    </submittedName>
</protein>
<gene>
    <name evidence="1" type="ORF">CUN61_19520</name>
</gene>
<evidence type="ECO:0000313" key="1">
    <source>
        <dbReference type="EMBL" id="QAY86038.1"/>
    </source>
</evidence>
<proteinExistence type="predicted"/>
<evidence type="ECO:0000313" key="2">
    <source>
        <dbReference type="Proteomes" id="UP000291121"/>
    </source>
</evidence>
<dbReference type="AlphaFoldDB" id="A0A4P6G5S9"/>
<accession>A0A4P6G5S9</accession>
<keyword evidence="2" id="KW-1185">Reference proteome</keyword>
<sequence>MYIDEDPATTTAASEHFTGLKRLNDRLFVPWLALNRTKLLIKTSISFKREAHGHIASNQQVNFASFWLREC</sequence>
<organism evidence="1 2">
    <name type="scientific">Pseudomonas arsenicoxydans</name>
    <dbReference type="NCBI Taxonomy" id="702115"/>
    <lineage>
        <taxon>Bacteria</taxon>
        <taxon>Pseudomonadati</taxon>
        <taxon>Pseudomonadota</taxon>
        <taxon>Gammaproteobacteria</taxon>
        <taxon>Pseudomonadales</taxon>
        <taxon>Pseudomonadaceae</taxon>
        <taxon>Pseudomonas</taxon>
    </lineage>
</organism>
<dbReference type="Proteomes" id="UP000291121">
    <property type="component" value="Chromosome"/>
</dbReference>
<dbReference type="EMBL" id="CP024767">
    <property type="protein sequence ID" value="QAY86038.1"/>
    <property type="molecule type" value="Genomic_DNA"/>
</dbReference>
<reference evidence="1 2" key="1">
    <citation type="submission" date="2017-11" db="EMBL/GenBank/DDBJ databases">
        <title>Genome sequence of Pseudomonas arsenicoxydans ACM1.</title>
        <authorList>
            <person name="Nascimento F.X."/>
        </authorList>
    </citation>
    <scope>NUCLEOTIDE SEQUENCE [LARGE SCALE GENOMIC DNA]</scope>
    <source>
        <strain evidence="1 2">ACM1</strain>
    </source>
</reference>
<name>A0A4P6G5S9_9PSED</name>